<proteinExistence type="predicted"/>
<accession>A0A9P6DK56</accession>
<evidence type="ECO:0008006" key="4">
    <source>
        <dbReference type="Google" id="ProtNLM"/>
    </source>
</evidence>
<dbReference type="EMBL" id="MU154528">
    <property type="protein sequence ID" value="KAF9500275.1"/>
    <property type="molecule type" value="Genomic_DNA"/>
</dbReference>
<comment type="caution">
    <text evidence="2">The sequence shown here is derived from an EMBL/GenBank/DDBJ whole genome shotgun (WGS) entry which is preliminary data.</text>
</comment>
<keyword evidence="3" id="KW-1185">Reference proteome</keyword>
<feature type="compositionally biased region" description="Polar residues" evidence="1">
    <location>
        <begin position="75"/>
        <end position="86"/>
    </location>
</feature>
<feature type="region of interest" description="Disordered" evidence="1">
    <location>
        <begin position="70"/>
        <end position="91"/>
    </location>
</feature>
<dbReference type="Proteomes" id="UP000807025">
    <property type="component" value="Unassembled WGS sequence"/>
</dbReference>
<organism evidence="2 3">
    <name type="scientific">Pleurotus eryngii</name>
    <name type="common">Boletus of the steppes</name>
    <dbReference type="NCBI Taxonomy" id="5323"/>
    <lineage>
        <taxon>Eukaryota</taxon>
        <taxon>Fungi</taxon>
        <taxon>Dikarya</taxon>
        <taxon>Basidiomycota</taxon>
        <taxon>Agaricomycotina</taxon>
        <taxon>Agaricomycetes</taxon>
        <taxon>Agaricomycetidae</taxon>
        <taxon>Agaricales</taxon>
        <taxon>Pleurotineae</taxon>
        <taxon>Pleurotaceae</taxon>
        <taxon>Pleurotus</taxon>
    </lineage>
</organism>
<protein>
    <recommendedName>
        <fullName evidence="4">Zinc-ribbon 15 domain-containing protein</fullName>
    </recommendedName>
</protein>
<evidence type="ECO:0000313" key="3">
    <source>
        <dbReference type="Proteomes" id="UP000807025"/>
    </source>
</evidence>
<evidence type="ECO:0000313" key="2">
    <source>
        <dbReference type="EMBL" id="KAF9500275.1"/>
    </source>
</evidence>
<dbReference type="AlphaFoldDB" id="A0A9P6DK56"/>
<sequence>MTPPIGKRTLFEPIGDKLACRCPECHTAETIMLAKARVWFRVFSIRCFAVGPQSLVWLCTRCDWNTPNEPGGWQPTRSLTQGSNTVRETRPKPAGELNKLYQLAEQWHRPPSPAA</sequence>
<evidence type="ECO:0000256" key="1">
    <source>
        <dbReference type="SAM" id="MobiDB-lite"/>
    </source>
</evidence>
<reference evidence="2" key="1">
    <citation type="submission" date="2020-11" db="EMBL/GenBank/DDBJ databases">
        <authorList>
            <consortium name="DOE Joint Genome Institute"/>
            <person name="Ahrendt S."/>
            <person name="Riley R."/>
            <person name="Andreopoulos W."/>
            <person name="Labutti K."/>
            <person name="Pangilinan J."/>
            <person name="Ruiz-Duenas F.J."/>
            <person name="Barrasa J.M."/>
            <person name="Sanchez-Garcia M."/>
            <person name="Camarero S."/>
            <person name="Miyauchi S."/>
            <person name="Serrano A."/>
            <person name="Linde D."/>
            <person name="Babiker R."/>
            <person name="Drula E."/>
            <person name="Ayuso-Fernandez I."/>
            <person name="Pacheco R."/>
            <person name="Padilla G."/>
            <person name="Ferreira P."/>
            <person name="Barriuso J."/>
            <person name="Kellner H."/>
            <person name="Castanera R."/>
            <person name="Alfaro M."/>
            <person name="Ramirez L."/>
            <person name="Pisabarro A.G."/>
            <person name="Kuo A."/>
            <person name="Tritt A."/>
            <person name="Lipzen A."/>
            <person name="He G."/>
            <person name="Yan M."/>
            <person name="Ng V."/>
            <person name="Cullen D."/>
            <person name="Martin F."/>
            <person name="Rosso M.-N."/>
            <person name="Henrissat B."/>
            <person name="Hibbett D."/>
            <person name="Martinez A.T."/>
            <person name="Grigoriev I.V."/>
        </authorList>
    </citation>
    <scope>NUCLEOTIDE SEQUENCE</scope>
    <source>
        <strain evidence="2">ATCC 90797</strain>
    </source>
</reference>
<gene>
    <name evidence="2" type="ORF">BDN71DRAFT_1194846</name>
</gene>
<name>A0A9P6DK56_PLEER</name>